<accession>A0ABW5T4H5</accession>
<dbReference type="PROSITE" id="PS51500">
    <property type="entry name" value="SIN"/>
    <property type="match status" value="1"/>
</dbReference>
<evidence type="ECO:0000256" key="1">
    <source>
        <dbReference type="ARBA" id="ARBA00023125"/>
    </source>
</evidence>
<dbReference type="Proteomes" id="UP001597520">
    <property type="component" value="Unassembled WGS sequence"/>
</dbReference>
<name>A0ABW5T4H5_9BACI</name>
<keyword evidence="1" id="KW-0238">DNA-binding</keyword>
<dbReference type="PANTHER" id="PTHR46797:SF1">
    <property type="entry name" value="METHYLPHOSPHONATE SYNTHASE"/>
    <property type="match status" value="1"/>
</dbReference>
<evidence type="ECO:0000259" key="2">
    <source>
        <dbReference type="PROSITE" id="PS50943"/>
    </source>
</evidence>
<dbReference type="Pfam" id="PF01381">
    <property type="entry name" value="HTH_3"/>
    <property type="match status" value="1"/>
</dbReference>
<dbReference type="Pfam" id="PF08671">
    <property type="entry name" value="SinI"/>
    <property type="match status" value="1"/>
</dbReference>
<dbReference type="InterPro" id="IPR010982">
    <property type="entry name" value="Lambda_DNA-bd_dom_sf"/>
</dbReference>
<dbReference type="SUPFAM" id="SSF47413">
    <property type="entry name" value="lambda repressor-like DNA-binding domains"/>
    <property type="match status" value="1"/>
</dbReference>
<dbReference type="Gene3D" id="1.10.260.40">
    <property type="entry name" value="lambda repressor-like DNA-binding domains"/>
    <property type="match status" value="1"/>
</dbReference>
<proteinExistence type="predicted"/>
<dbReference type="SMART" id="SM00530">
    <property type="entry name" value="HTH_XRE"/>
    <property type="match status" value="1"/>
</dbReference>
<dbReference type="PROSITE" id="PS50943">
    <property type="entry name" value="HTH_CROC1"/>
    <property type="match status" value="1"/>
</dbReference>
<dbReference type="RefSeq" id="WP_380713740.1">
    <property type="nucleotide sequence ID" value="NZ_JBHUML010000005.1"/>
</dbReference>
<reference evidence="5" key="1">
    <citation type="journal article" date="2019" name="Int. J. Syst. Evol. Microbiol.">
        <title>The Global Catalogue of Microorganisms (GCM) 10K type strain sequencing project: providing services to taxonomists for standard genome sequencing and annotation.</title>
        <authorList>
            <consortium name="The Broad Institute Genomics Platform"/>
            <consortium name="The Broad Institute Genome Sequencing Center for Infectious Disease"/>
            <person name="Wu L."/>
            <person name="Ma J."/>
        </authorList>
    </citation>
    <scope>NUCLEOTIDE SEQUENCE [LARGE SCALE GENOMIC DNA]</scope>
    <source>
        <strain evidence="5">KCTC 33792</strain>
    </source>
</reference>
<keyword evidence="5" id="KW-1185">Reference proteome</keyword>
<dbReference type="InterPro" id="IPR001387">
    <property type="entry name" value="Cro/C1-type_HTH"/>
</dbReference>
<dbReference type="EMBL" id="JBHUML010000005">
    <property type="protein sequence ID" value="MFD2706418.1"/>
    <property type="molecule type" value="Genomic_DNA"/>
</dbReference>
<organism evidence="4 5">
    <name type="scientific">Salibacterium lacus</name>
    <dbReference type="NCBI Taxonomy" id="1898109"/>
    <lineage>
        <taxon>Bacteria</taxon>
        <taxon>Bacillati</taxon>
        <taxon>Bacillota</taxon>
        <taxon>Bacilli</taxon>
        <taxon>Bacillales</taxon>
        <taxon>Bacillaceae</taxon>
    </lineage>
</organism>
<dbReference type="CDD" id="cd00093">
    <property type="entry name" value="HTH_XRE"/>
    <property type="match status" value="1"/>
</dbReference>
<evidence type="ECO:0000313" key="5">
    <source>
        <dbReference type="Proteomes" id="UP001597520"/>
    </source>
</evidence>
<comment type="caution">
    <text evidence="4">The sequence shown here is derived from an EMBL/GenBank/DDBJ whole genome shotgun (WGS) entry which is preliminary data.</text>
</comment>
<sequence>MLGSKLKSYRKTQGLSLSDLSQQTSISKSYLSYIERNVKQNPSIDVLKKIAAVMDITVEELIEDTLPEFQNEEVLLDEEWVLLIEQAIQVGVSKEQFKHFQDYIKYVNWTKQNKNNGGKLHEQ</sequence>
<dbReference type="SUPFAM" id="SSF47406">
    <property type="entry name" value="SinR repressor dimerisation domain-like"/>
    <property type="match status" value="1"/>
</dbReference>
<protein>
    <submittedName>
        <fullName evidence="4">Helix-turn-helix domain-containing protein</fullName>
    </submittedName>
</protein>
<dbReference type="InterPro" id="IPR050807">
    <property type="entry name" value="TransReg_Diox_bact_type"/>
</dbReference>
<evidence type="ECO:0000259" key="3">
    <source>
        <dbReference type="PROSITE" id="PS51500"/>
    </source>
</evidence>
<dbReference type="PANTHER" id="PTHR46797">
    <property type="entry name" value="HTH-TYPE TRANSCRIPTIONAL REGULATOR"/>
    <property type="match status" value="1"/>
</dbReference>
<gene>
    <name evidence="4" type="ORF">ACFSUB_13195</name>
</gene>
<evidence type="ECO:0000313" key="4">
    <source>
        <dbReference type="EMBL" id="MFD2706418.1"/>
    </source>
</evidence>
<feature type="domain" description="Sin" evidence="3">
    <location>
        <begin position="67"/>
        <end position="105"/>
    </location>
</feature>
<feature type="domain" description="HTH cro/C1-type" evidence="2">
    <location>
        <begin position="6"/>
        <end position="61"/>
    </location>
</feature>
<dbReference type="InterPro" id="IPR010981">
    <property type="entry name" value="SinR/SinI_dimer_dom"/>
</dbReference>
<dbReference type="InterPro" id="IPR036281">
    <property type="entry name" value="SinR/SinI_dimer_dom_sf"/>
</dbReference>